<evidence type="ECO:0000256" key="1">
    <source>
        <dbReference type="ARBA" id="ARBA00022676"/>
    </source>
</evidence>
<dbReference type="Proteomes" id="UP001210231">
    <property type="component" value="Unassembled WGS sequence"/>
</dbReference>
<dbReference type="CDD" id="cd03789">
    <property type="entry name" value="GT9_LPS_heptosyltransferase"/>
    <property type="match status" value="1"/>
</dbReference>
<dbReference type="PANTHER" id="PTHR30160:SF1">
    <property type="entry name" value="LIPOPOLYSACCHARIDE 1,2-N-ACETYLGLUCOSAMINETRANSFERASE-RELATED"/>
    <property type="match status" value="1"/>
</dbReference>
<keyword evidence="2" id="KW-0808">Transferase</keyword>
<dbReference type="SUPFAM" id="SSF53756">
    <property type="entry name" value="UDP-Glycosyltransferase/glycogen phosphorylase"/>
    <property type="match status" value="1"/>
</dbReference>
<dbReference type="Pfam" id="PF01075">
    <property type="entry name" value="Glyco_transf_9"/>
    <property type="match status" value="1"/>
</dbReference>
<name>A0ABT4ULQ1_9BACT</name>
<comment type="caution">
    <text evidence="3">The sequence shown here is derived from an EMBL/GenBank/DDBJ whole genome shotgun (WGS) entry which is preliminary data.</text>
</comment>
<evidence type="ECO:0000313" key="4">
    <source>
        <dbReference type="Proteomes" id="UP001210231"/>
    </source>
</evidence>
<dbReference type="PANTHER" id="PTHR30160">
    <property type="entry name" value="TETRAACYLDISACCHARIDE 4'-KINASE-RELATED"/>
    <property type="match status" value="1"/>
</dbReference>
<proteinExistence type="predicted"/>
<reference evidence="3 4" key="1">
    <citation type="submission" date="2022-12" db="EMBL/GenBank/DDBJ databases">
        <title>Chitinophagaceae gen. sp. nov., a new member of the family Chitinophagaceae, isolated from soil in a chemical factory.</title>
        <authorList>
            <person name="Ke Z."/>
        </authorList>
    </citation>
    <scope>NUCLEOTIDE SEQUENCE [LARGE SCALE GENOMIC DNA]</scope>
    <source>
        <strain evidence="3 4">LY-5</strain>
    </source>
</reference>
<evidence type="ECO:0000256" key="2">
    <source>
        <dbReference type="ARBA" id="ARBA00022679"/>
    </source>
</evidence>
<accession>A0ABT4ULQ1</accession>
<gene>
    <name evidence="3" type="ORF">O3P16_13235</name>
</gene>
<dbReference type="RefSeq" id="WP_407032104.1">
    <property type="nucleotide sequence ID" value="NZ_JAQGEF010000017.1"/>
</dbReference>
<evidence type="ECO:0000313" key="3">
    <source>
        <dbReference type="EMBL" id="MDA3615776.1"/>
    </source>
</evidence>
<dbReference type="InterPro" id="IPR051199">
    <property type="entry name" value="LPS_LOS_Heptosyltrfase"/>
</dbReference>
<sequence length="334" mass="37372">MKVLIIRFSSIGDIIFTTPVIRCVKQQLPDAEVHFLVKQKFKGVLNGNPYIDKLHVLGESFKETADALKKEKFDVIIDLHKNLRTFRLKAAIGGKWFSYNKESVEKFLLTKFGINKMSGEHITQRSLNAVKPLGVTDDGLGLDYYIDDNNQVDISKSLGLVFRDGYIAVVIGASFATKKMPTPKLQKLAALIKYPVVLIGAKEEFDDAEIIARVAPQRIFNACGKFNLQQSGSLVKQARLVISHDTGFQYIACAFQKPVIAIWGATSPKLDVEPYYGSSIKNPPYYNSIVPGLKCQPCSNYGTKTCPQGHFNCMEHQDLDRISALANKWFEESK</sequence>
<protein>
    <submittedName>
        <fullName evidence="3">Glycosyltransferase family 9 protein</fullName>
    </submittedName>
</protein>
<dbReference type="EMBL" id="JAQGEF010000017">
    <property type="protein sequence ID" value="MDA3615776.1"/>
    <property type="molecule type" value="Genomic_DNA"/>
</dbReference>
<dbReference type="InterPro" id="IPR002201">
    <property type="entry name" value="Glyco_trans_9"/>
</dbReference>
<organism evidence="3 4">
    <name type="scientific">Polluticaenibacter yanchengensis</name>
    <dbReference type="NCBI Taxonomy" id="3014562"/>
    <lineage>
        <taxon>Bacteria</taxon>
        <taxon>Pseudomonadati</taxon>
        <taxon>Bacteroidota</taxon>
        <taxon>Chitinophagia</taxon>
        <taxon>Chitinophagales</taxon>
        <taxon>Chitinophagaceae</taxon>
        <taxon>Polluticaenibacter</taxon>
    </lineage>
</organism>
<dbReference type="Gene3D" id="3.40.50.2000">
    <property type="entry name" value="Glycogen Phosphorylase B"/>
    <property type="match status" value="2"/>
</dbReference>
<keyword evidence="4" id="KW-1185">Reference proteome</keyword>
<keyword evidence="1" id="KW-0328">Glycosyltransferase</keyword>